<feature type="region of interest" description="Disordered" evidence="1">
    <location>
        <begin position="763"/>
        <end position="793"/>
    </location>
</feature>
<keyword evidence="2" id="KW-0812">Transmembrane</keyword>
<feature type="compositionally biased region" description="Basic and acidic residues" evidence="1">
    <location>
        <begin position="763"/>
        <end position="785"/>
    </location>
</feature>
<dbReference type="AlphaFoldDB" id="A0A0D3KHU0"/>
<keyword evidence="2" id="KW-1133">Transmembrane helix</keyword>
<feature type="compositionally biased region" description="Basic and acidic residues" evidence="1">
    <location>
        <begin position="7"/>
        <end position="34"/>
    </location>
</feature>
<protein>
    <submittedName>
        <fullName evidence="3">Uncharacterized protein</fullName>
    </submittedName>
</protein>
<keyword evidence="4" id="KW-1185">Reference proteome</keyword>
<dbReference type="PaxDb" id="2903-EOD35325"/>
<dbReference type="HOGENOM" id="CLU_302163_0_0_1"/>
<sequence length="988" mass="109101">MPQAATAEHRGDGVDRRNAHHERSARERSEREAGMRAFEPPPDEEGAVEHLSASVVLAAVEESGPNYLLPKAPEPVKSRRKRLMVDEAARQAGQVILETGTRVEIFAEDSGEERWWPGTIMERTEDTDGRLVHRVQYTNFEGDRYWHVLDDEQWRRVADTGPEVDHARAGAGDAALRDGASLAASRLMRWDNARGETAGGASETTGEAGSAETTGQAGSAPDLNWPGRRRVRRSAAMELLRTRDEAEQREARRPDDAPMLSRHSATLSRHLVWVRRLLREYLAELAEDSLSVPMQRTSRGLHPTMRWTVQFGEWLATTRIVESRACKWHLAEEQSAGQAEATVRSGRGSNTVYVALQHMKNHVWRELWPAMPADARQYWHWVTRRVMGIFDGGGGGMRQVAEKAGRGAGQAAAQASVARGEGVEQQQAASAKASADATRQVEAELRAGTTRPCTKQHLFQAGEYLLQDAHLSEPFEVNVAFSMSAYVCLARQTGCRPGMTMNDADDLANTTSHWHEVPPLRMSDLRIDMDNELGGAQTEGAFRALCRMQVTFKRKKGEYFAHYALAGGSATATLEAAGRPRLQSYSWRVVRSPTGSAPGTASVYNKMRLRADLTDHRSPNLFPPGQLKPVMYMGRSLVLVSATSAVVLALFISERRRRRRVSPSAPPSSLPSSPPSTPKASASEAATSLDPKTGYRQLVHILREQNKSVVRDWEAREWAKAKAKVQERVARAERMEAEGIPDPVREKSKALLAARKAREEAAAAHGCDEPAKEPAGHACRRKEASAGRAGGALPAKAAPLAQRNLMRPGGSNAMTIKEELKRWPHPPACAGCYGALVEHSWPLYFDHFDWLDEMASAYLFSDAGEVIRCLHCHSGTRAGFIPKKEKQLAVFDFQLQWLTAVHAASLRLPPCSRLRGRGDPLPSTQASGHPSVEKTVRVLCDYYRKLTSDRPASEAELFWRNRTGVTARRSRASLGNTLPGNHLPSAEM</sequence>
<name>A0A0D3KHU0_EMIH1</name>
<dbReference type="RefSeq" id="XP_005787754.1">
    <property type="nucleotide sequence ID" value="XM_005787697.1"/>
</dbReference>
<organism evidence="3 4">
    <name type="scientific">Emiliania huxleyi (strain CCMP1516)</name>
    <dbReference type="NCBI Taxonomy" id="280463"/>
    <lineage>
        <taxon>Eukaryota</taxon>
        <taxon>Haptista</taxon>
        <taxon>Haptophyta</taxon>
        <taxon>Prymnesiophyceae</taxon>
        <taxon>Isochrysidales</taxon>
        <taxon>Noelaerhabdaceae</taxon>
        <taxon>Emiliania</taxon>
    </lineage>
</organism>
<dbReference type="GeneID" id="17280596"/>
<proteinExistence type="predicted"/>
<reference evidence="4" key="1">
    <citation type="journal article" date="2013" name="Nature">
        <title>Pan genome of the phytoplankton Emiliania underpins its global distribution.</title>
        <authorList>
            <person name="Read B.A."/>
            <person name="Kegel J."/>
            <person name="Klute M.J."/>
            <person name="Kuo A."/>
            <person name="Lefebvre S.C."/>
            <person name="Maumus F."/>
            <person name="Mayer C."/>
            <person name="Miller J."/>
            <person name="Monier A."/>
            <person name="Salamov A."/>
            <person name="Young J."/>
            <person name="Aguilar M."/>
            <person name="Claverie J.M."/>
            <person name="Frickenhaus S."/>
            <person name="Gonzalez K."/>
            <person name="Herman E.K."/>
            <person name="Lin Y.C."/>
            <person name="Napier J."/>
            <person name="Ogata H."/>
            <person name="Sarno A.F."/>
            <person name="Shmutz J."/>
            <person name="Schroeder D."/>
            <person name="de Vargas C."/>
            <person name="Verret F."/>
            <person name="von Dassow P."/>
            <person name="Valentin K."/>
            <person name="Van de Peer Y."/>
            <person name="Wheeler G."/>
            <person name="Dacks J.B."/>
            <person name="Delwiche C.F."/>
            <person name="Dyhrman S.T."/>
            <person name="Glockner G."/>
            <person name="John U."/>
            <person name="Richards T."/>
            <person name="Worden A.Z."/>
            <person name="Zhang X."/>
            <person name="Grigoriev I.V."/>
            <person name="Allen A.E."/>
            <person name="Bidle K."/>
            <person name="Borodovsky M."/>
            <person name="Bowler C."/>
            <person name="Brownlee C."/>
            <person name="Cock J.M."/>
            <person name="Elias M."/>
            <person name="Gladyshev V.N."/>
            <person name="Groth M."/>
            <person name="Guda C."/>
            <person name="Hadaegh A."/>
            <person name="Iglesias-Rodriguez M.D."/>
            <person name="Jenkins J."/>
            <person name="Jones B.M."/>
            <person name="Lawson T."/>
            <person name="Leese F."/>
            <person name="Lindquist E."/>
            <person name="Lobanov A."/>
            <person name="Lomsadze A."/>
            <person name="Malik S.B."/>
            <person name="Marsh M.E."/>
            <person name="Mackinder L."/>
            <person name="Mock T."/>
            <person name="Mueller-Roeber B."/>
            <person name="Pagarete A."/>
            <person name="Parker M."/>
            <person name="Probert I."/>
            <person name="Quesneville H."/>
            <person name="Raines C."/>
            <person name="Rensing S.A."/>
            <person name="Riano-Pachon D.M."/>
            <person name="Richier S."/>
            <person name="Rokitta S."/>
            <person name="Shiraiwa Y."/>
            <person name="Soanes D.M."/>
            <person name="van der Giezen M."/>
            <person name="Wahlund T.M."/>
            <person name="Williams B."/>
            <person name="Wilson W."/>
            <person name="Wolfe G."/>
            <person name="Wurch L.L."/>
        </authorList>
    </citation>
    <scope>NUCLEOTIDE SEQUENCE</scope>
</reference>
<feature type="region of interest" description="Disordered" evidence="1">
    <location>
        <begin position="658"/>
        <end position="690"/>
    </location>
</feature>
<evidence type="ECO:0000256" key="2">
    <source>
        <dbReference type="SAM" id="Phobius"/>
    </source>
</evidence>
<evidence type="ECO:0000313" key="4">
    <source>
        <dbReference type="Proteomes" id="UP000013827"/>
    </source>
</evidence>
<feature type="compositionally biased region" description="Low complexity" evidence="1">
    <location>
        <begin position="195"/>
        <end position="220"/>
    </location>
</feature>
<feature type="transmembrane region" description="Helical" evidence="2">
    <location>
        <begin position="632"/>
        <end position="652"/>
    </location>
</feature>
<feature type="region of interest" description="Disordered" evidence="1">
    <location>
        <begin position="1"/>
        <end position="47"/>
    </location>
</feature>
<keyword evidence="2" id="KW-0472">Membrane</keyword>
<feature type="compositionally biased region" description="Low complexity" evidence="1">
    <location>
        <begin position="678"/>
        <end position="688"/>
    </location>
</feature>
<dbReference type="KEGG" id="ehx:EMIHUDRAFT_98366"/>
<feature type="compositionally biased region" description="Basic and acidic residues" evidence="1">
    <location>
        <begin position="240"/>
        <end position="256"/>
    </location>
</feature>
<accession>A0A0D3KHU0</accession>
<dbReference type="eggNOG" id="ENOG502S1YT">
    <property type="taxonomic scope" value="Eukaryota"/>
</dbReference>
<reference evidence="3" key="2">
    <citation type="submission" date="2024-10" db="UniProtKB">
        <authorList>
            <consortium name="EnsemblProtists"/>
        </authorList>
    </citation>
    <scope>IDENTIFICATION</scope>
</reference>
<dbReference type="Proteomes" id="UP000013827">
    <property type="component" value="Unassembled WGS sequence"/>
</dbReference>
<evidence type="ECO:0000256" key="1">
    <source>
        <dbReference type="SAM" id="MobiDB-lite"/>
    </source>
</evidence>
<feature type="compositionally biased region" description="Pro residues" evidence="1">
    <location>
        <begin position="664"/>
        <end position="677"/>
    </location>
</feature>
<feature type="region of interest" description="Disordered" evidence="1">
    <location>
        <begin position="195"/>
        <end position="261"/>
    </location>
</feature>
<dbReference type="EnsemblProtists" id="EOD35325">
    <property type="protein sequence ID" value="EOD35325"/>
    <property type="gene ID" value="EMIHUDRAFT_98366"/>
</dbReference>
<evidence type="ECO:0000313" key="3">
    <source>
        <dbReference type="EnsemblProtists" id="EOD35325"/>
    </source>
</evidence>